<evidence type="ECO:0000313" key="5">
    <source>
        <dbReference type="EMBL" id="KKM63168.1"/>
    </source>
</evidence>
<dbReference type="PANTHER" id="PTHR30313">
    <property type="entry name" value="DNA PRIMASE"/>
    <property type="match status" value="1"/>
</dbReference>
<dbReference type="AlphaFoldDB" id="A0A0F9J0Q6"/>
<accession>A0A0F9J0Q6</accession>
<feature type="domain" description="Zinc finger CHC2-type" evidence="4">
    <location>
        <begin position="28"/>
        <end position="82"/>
    </location>
</feature>
<dbReference type="GO" id="GO:0005737">
    <property type="term" value="C:cytoplasm"/>
    <property type="evidence" value="ECO:0007669"/>
    <property type="project" value="TreeGrafter"/>
</dbReference>
<dbReference type="InterPro" id="IPR036977">
    <property type="entry name" value="DNA_primase_Znf_CHC2"/>
</dbReference>
<sequence length="181" mass="20845">MGSNVSAYPWRALIENQGVEVGESGDQLTAICPFCRHHRNSFYLSPDKGLWICKVCGRKGNGPKLISLLLGVSYRQAAEMLEARAIPYADEKPEKRVIRLRLPREFEPLTLPEGVGNKRFWRYAKRRRLTPELVEAYDIGFCRSGMYSGRLVIPFYWKDELVSFFARDITNKQSRKVMSPL</sequence>
<evidence type="ECO:0000256" key="1">
    <source>
        <dbReference type="ARBA" id="ARBA00022723"/>
    </source>
</evidence>
<keyword evidence="2" id="KW-0863">Zinc-finger</keyword>
<organism evidence="5">
    <name type="scientific">marine sediment metagenome</name>
    <dbReference type="NCBI Taxonomy" id="412755"/>
    <lineage>
        <taxon>unclassified sequences</taxon>
        <taxon>metagenomes</taxon>
        <taxon>ecological metagenomes</taxon>
    </lineage>
</organism>
<keyword evidence="1" id="KW-0479">Metal-binding</keyword>
<dbReference type="SMART" id="SM00400">
    <property type="entry name" value="ZnF_CHCC"/>
    <property type="match status" value="1"/>
</dbReference>
<dbReference type="SUPFAM" id="SSF57783">
    <property type="entry name" value="Zinc beta-ribbon"/>
    <property type="match status" value="1"/>
</dbReference>
<reference evidence="5" key="1">
    <citation type="journal article" date="2015" name="Nature">
        <title>Complex archaea that bridge the gap between prokaryotes and eukaryotes.</title>
        <authorList>
            <person name="Spang A."/>
            <person name="Saw J.H."/>
            <person name="Jorgensen S.L."/>
            <person name="Zaremba-Niedzwiedzka K."/>
            <person name="Martijn J."/>
            <person name="Lind A.E."/>
            <person name="van Eijk R."/>
            <person name="Schleper C."/>
            <person name="Guy L."/>
            <person name="Ettema T.J."/>
        </authorList>
    </citation>
    <scope>NUCLEOTIDE SEQUENCE</scope>
</reference>
<protein>
    <recommendedName>
        <fullName evidence="4">Zinc finger CHC2-type domain-containing protein</fullName>
    </recommendedName>
</protein>
<feature type="non-terminal residue" evidence="5">
    <location>
        <position position="181"/>
    </location>
</feature>
<dbReference type="GO" id="GO:0008270">
    <property type="term" value="F:zinc ion binding"/>
    <property type="evidence" value="ECO:0007669"/>
    <property type="project" value="UniProtKB-KW"/>
</dbReference>
<dbReference type="GO" id="GO:0006269">
    <property type="term" value="P:DNA replication, synthesis of primer"/>
    <property type="evidence" value="ECO:0007669"/>
    <property type="project" value="TreeGrafter"/>
</dbReference>
<dbReference type="Pfam" id="PF01807">
    <property type="entry name" value="Zn_ribbon_DnaG"/>
    <property type="match status" value="1"/>
</dbReference>
<dbReference type="InterPro" id="IPR002694">
    <property type="entry name" value="Znf_CHC2"/>
</dbReference>
<keyword evidence="3" id="KW-0862">Zinc</keyword>
<dbReference type="PANTHER" id="PTHR30313:SF2">
    <property type="entry name" value="DNA PRIMASE"/>
    <property type="match status" value="1"/>
</dbReference>
<proteinExistence type="predicted"/>
<name>A0A0F9J0Q6_9ZZZZ</name>
<dbReference type="InterPro" id="IPR050219">
    <property type="entry name" value="DnaG_primase"/>
</dbReference>
<dbReference type="Gene3D" id="3.90.580.10">
    <property type="entry name" value="Zinc finger, CHC2-type domain"/>
    <property type="match status" value="1"/>
</dbReference>
<comment type="caution">
    <text evidence="5">The sequence shown here is derived from an EMBL/GenBank/DDBJ whole genome shotgun (WGS) entry which is preliminary data.</text>
</comment>
<dbReference type="GO" id="GO:0003677">
    <property type="term" value="F:DNA binding"/>
    <property type="evidence" value="ECO:0007669"/>
    <property type="project" value="InterPro"/>
</dbReference>
<evidence type="ECO:0000256" key="2">
    <source>
        <dbReference type="ARBA" id="ARBA00022771"/>
    </source>
</evidence>
<gene>
    <name evidence="5" type="ORF">LCGC14_1514160</name>
</gene>
<dbReference type="EMBL" id="LAZR01011148">
    <property type="protein sequence ID" value="KKM63168.1"/>
    <property type="molecule type" value="Genomic_DNA"/>
</dbReference>
<evidence type="ECO:0000259" key="4">
    <source>
        <dbReference type="SMART" id="SM00400"/>
    </source>
</evidence>
<dbReference type="GO" id="GO:0003899">
    <property type="term" value="F:DNA-directed RNA polymerase activity"/>
    <property type="evidence" value="ECO:0007669"/>
    <property type="project" value="InterPro"/>
</dbReference>
<evidence type="ECO:0000256" key="3">
    <source>
        <dbReference type="ARBA" id="ARBA00022833"/>
    </source>
</evidence>